<protein>
    <submittedName>
        <fullName evidence="5">Uncharacterized protein</fullName>
    </submittedName>
</protein>
<evidence type="ECO:0000313" key="5">
    <source>
        <dbReference type="EMBL" id="CAE2313954.1"/>
    </source>
</evidence>
<dbReference type="EMBL" id="HBKN01029733">
    <property type="protein sequence ID" value="CAE2313956.1"/>
    <property type="molecule type" value="Transcribed_RNA"/>
</dbReference>
<dbReference type="EMBL" id="HBKN01029717">
    <property type="protein sequence ID" value="CAE2313932.1"/>
    <property type="molecule type" value="Transcribed_RNA"/>
</dbReference>
<dbReference type="EMBL" id="HBKN01029715">
    <property type="protein sequence ID" value="CAE2313930.1"/>
    <property type="molecule type" value="Transcribed_RNA"/>
</dbReference>
<dbReference type="EMBL" id="HBKN01029729">
    <property type="protein sequence ID" value="CAE2313951.1"/>
    <property type="molecule type" value="Transcribed_RNA"/>
</dbReference>
<dbReference type="Gene3D" id="1.25.10.10">
    <property type="entry name" value="Leucine-rich Repeat Variant"/>
    <property type="match status" value="1"/>
</dbReference>
<evidence type="ECO:0000313" key="1">
    <source>
        <dbReference type="EMBL" id="CAE2313925.1"/>
    </source>
</evidence>
<dbReference type="EMBL" id="HBKN01029746">
    <property type="protein sequence ID" value="CAE2313974.1"/>
    <property type="molecule type" value="Transcribed_RNA"/>
</dbReference>
<organism evidence="5">
    <name type="scientific">Guillardia theta</name>
    <name type="common">Cryptophyte</name>
    <name type="synonym">Cryptomonas phi</name>
    <dbReference type="NCBI Taxonomy" id="55529"/>
    <lineage>
        <taxon>Eukaryota</taxon>
        <taxon>Cryptophyceae</taxon>
        <taxon>Pyrenomonadales</taxon>
        <taxon>Geminigeraceae</taxon>
        <taxon>Guillardia</taxon>
    </lineage>
</organism>
<evidence type="ECO:0000313" key="4">
    <source>
        <dbReference type="EMBL" id="CAE2313951.1"/>
    </source>
</evidence>
<evidence type="ECO:0000313" key="8">
    <source>
        <dbReference type="EMBL" id="CAE2313974.1"/>
    </source>
</evidence>
<dbReference type="EMBL" id="HBKN01029737">
    <property type="protein sequence ID" value="CAE2313963.1"/>
    <property type="molecule type" value="Transcribed_RNA"/>
</dbReference>
<dbReference type="SUPFAM" id="SSF48371">
    <property type="entry name" value="ARM repeat"/>
    <property type="match status" value="1"/>
</dbReference>
<evidence type="ECO:0000313" key="7">
    <source>
        <dbReference type="EMBL" id="CAE2313963.1"/>
    </source>
</evidence>
<evidence type="ECO:0000313" key="9">
    <source>
        <dbReference type="EMBL" id="CAE2313984.1"/>
    </source>
</evidence>
<evidence type="ECO:0000313" key="3">
    <source>
        <dbReference type="EMBL" id="CAE2313932.1"/>
    </source>
</evidence>
<dbReference type="InterPro" id="IPR011989">
    <property type="entry name" value="ARM-like"/>
</dbReference>
<gene>
    <name evidence="1" type="ORF">GTHE00462_LOCUS23019</name>
    <name evidence="2" type="ORF">GTHE00462_LOCUS23022</name>
    <name evidence="3" type="ORF">GTHE00462_LOCUS23024</name>
    <name evidence="4" type="ORF">GTHE00462_LOCUS23036</name>
    <name evidence="5" type="ORF">GTHE00462_LOCUS23038</name>
    <name evidence="6" type="ORF">GTHE00462_LOCUS23040</name>
    <name evidence="7" type="ORF">GTHE00462_LOCUS23044</name>
    <name evidence="8" type="ORF">GTHE00462_LOCUS23053</name>
    <name evidence="9" type="ORF">GTHE00462_LOCUS23060</name>
    <name evidence="10" type="ORF">GTHE00462_LOCUS23061</name>
</gene>
<dbReference type="AlphaFoldDB" id="A0A6U6BD98"/>
<evidence type="ECO:0000313" key="6">
    <source>
        <dbReference type="EMBL" id="CAE2313956.1"/>
    </source>
</evidence>
<evidence type="ECO:0000313" key="10">
    <source>
        <dbReference type="EMBL" id="CAE2313985.1"/>
    </source>
</evidence>
<dbReference type="EMBL" id="HBKN01029754">
    <property type="protein sequence ID" value="CAE2313985.1"/>
    <property type="molecule type" value="Transcribed_RNA"/>
</dbReference>
<dbReference type="InterPro" id="IPR016024">
    <property type="entry name" value="ARM-type_fold"/>
</dbReference>
<reference evidence="5" key="1">
    <citation type="submission" date="2021-01" db="EMBL/GenBank/DDBJ databases">
        <authorList>
            <person name="Corre E."/>
            <person name="Pelletier E."/>
            <person name="Niang G."/>
            <person name="Scheremetjew M."/>
            <person name="Finn R."/>
            <person name="Kale V."/>
            <person name="Holt S."/>
            <person name="Cochrane G."/>
            <person name="Meng A."/>
            <person name="Brown T."/>
            <person name="Cohen L."/>
        </authorList>
    </citation>
    <scope>NUCLEOTIDE SEQUENCE</scope>
    <source>
        <strain evidence="5">CCMP 2712</strain>
    </source>
</reference>
<evidence type="ECO:0000313" key="2">
    <source>
        <dbReference type="EMBL" id="CAE2313930.1"/>
    </source>
</evidence>
<proteinExistence type="predicted"/>
<accession>A0A6U6BD98</accession>
<sequence>MSGNAAMAERKLRLLERAEARIAKQRDKDRKLSPVEEADKRLKDVVRQVTQERHVATVLETLLFVADVAEEHALPEDTLRMIPSILSDHMSHPVIVADALLLVGKASKRSLADPSTEGLWNVFVLSSIACTRLHKHEATLVSNGLYAIGQLAETSHRIKSQIVEAQGLETINGSLRLHPHDTFLLSNGLLALSAICNLPLQSLQLGKGIAKQIIADVQSIQHTAESLNIMTTLTELEPLLAHDPVLARSYCEAIGALTVSNTALSHDKCVRLASKINAVMSTKFHSIQEEEEAEAAGDQEDLSNQILSWNLESLKRSRVSPYDNWVVAHGALALGRMVLVPSTHRAAGTSKRFPYVTSDAQKQSAVHEAGAMAFLCFALKEFEHDKDVVLTSVLESLKHLLSLHQDNQKEFVSHQGLQRLTRCLELWSEDHAFQLQGARALKTLLEGTDGIRNGWVLKTPSGRNSAKLVISIFTYEAQEYGTPEDLQEVQEMSRMWLPDNKNQ</sequence>
<dbReference type="EMBL" id="HBKN01029753">
    <property type="protein sequence ID" value="CAE2313984.1"/>
    <property type="molecule type" value="Transcribed_RNA"/>
</dbReference>
<dbReference type="EMBL" id="HBKN01029731">
    <property type="protein sequence ID" value="CAE2313954.1"/>
    <property type="molecule type" value="Transcribed_RNA"/>
</dbReference>
<name>A0A6U6BD98_GUITH</name>
<dbReference type="EMBL" id="HBKN01029712">
    <property type="protein sequence ID" value="CAE2313925.1"/>
    <property type="molecule type" value="Transcribed_RNA"/>
</dbReference>